<reference evidence="2" key="1">
    <citation type="journal article" date="2014" name="Front. Microbiol.">
        <title>High frequency of phylogenetically diverse reductive dehalogenase-homologous genes in deep subseafloor sedimentary metagenomes.</title>
        <authorList>
            <person name="Kawai M."/>
            <person name="Futagami T."/>
            <person name="Toyoda A."/>
            <person name="Takaki Y."/>
            <person name="Nishi S."/>
            <person name="Hori S."/>
            <person name="Arai W."/>
            <person name="Tsubouchi T."/>
            <person name="Morono Y."/>
            <person name="Uchiyama I."/>
            <person name="Ito T."/>
            <person name="Fujiyama A."/>
            <person name="Inagaki F."/>
            <person name="Takami H."/>
        </authorList>
    </citation>
    <scope>NUCLEOTIDE SEQUENCE</scope>
    <source>
        <strain evidence="2">Expedition CK06-06</strain>
    </source>
</reference>
<feature type="region of interest" description="Disordered" evidence="1">
    <location>
        <begin position="74"/>
        <end position="131"/>
    </location>
</feature>
<comment type="caution">
    <text evidence="2">The sequence shown here is derived from an EMBL/GenBank/DDBJ whole genome shotgun (WGS) entry which is preliminary data.</text>
</comment>
<dbReference type="AlphaFoldDB" id="X1GV64"/>
<name>X1GV64_9ZZZZ</name>
<protein>
    <submittedName>
        <fullName evidence="2">Uncharacterized protein</fullName>
    </submittedName>
</protein>
<evidence type="ECO:0000313" key="2">
    <source>
        <dbReference type="EMBL" id="GAH61821.1"/>
    </source>
</evidence>
<feature type="compositionally biased region" description="Basic and acidic residues" evidence="1">
    <location>
        <begin position="75"/>
        <end position="94"/>
    </location>
</feature>
<organism evidence="2">
    <name type="scientific">marine sediment metagenome</name>
    <dbReference type="NCBI Taxonomy" id="412755"/>
    <lineage>
        <taxon>unclassified sequences</taxon>
        <taxon>metagenomes</taxon>
        <taxon>ecological metagenomes</taxon>
    </lineage>
</organism>
<accession>X1GV64</accession>
<gene>
    <name evidence="2" type="ORF">S03H2_53483</name>
</gene>
<sequence length="131" mass="14313">MGNRNTPRKRVKRLFEQSQNQLAMLFRNLQTIRAFHEGRDTEEDLYGFFGVALDRLAELSTLVDVARFRFGTGKWPEKAHAEPSECDQVRDPGDTKGTPMGAAETADDDNPGAPPGTPAGNVGEPVDPGDA</sequence>
<evidence type="ECO:0000256" key="1">
    <source>
        <dbReference type="SAM" id="MobiDB-lite"/>
    </source>
</evidence>
<dbReference type="EMBL" id="BARU01034045">
    <property type="protein sequence ID" value="GAH61821.1"/>
    <property type="molecule type" value="Genomic_DNA"/>
</dbReference>
<proteinExistence type="predicted"/>